<feature type="transmembrane region" description="Helical" evidence="3">
    <location>
        <begin position="45"/>
        <end position="65"/>
    </location>
</feature>
<keyword evidence="3" id="KW-1133">Transmembrane helix</keyword>
<dbReference type="Gene3D" id="3.60.21.10">
    <property type="match status" value="1"/>
</dbReference>
<reference evidence="5 6" key="1">
    <citation type="submission" date="2017-05" db="EMBL/GenBank/DDBJ databases">
        <authorList>
            <person name="Varghese N."/>
            <person name="Submissions S."/>
        </authorList>
    </citation>
    <scope>NUCLEOTIDE SEQUENCE [LARGE SCALE GENOMIC DNA]</scope>
    <source>
        <strain evidence="5 6">DSM 21342</strain>
    </source>
</reference>
<dbReference type="Proteomes" id="UP000315971">
    <property type="component" value="Unassembled WGS sequence"/>
</dbReference>
<keyword evidence="3" id="KW-0472">Membrane</keyword>
<feature type="transmembrane region" description="Helical" evidence="3">
    <location>
        <begin position="153"/>
        <end position="174"/>
    </location>
</feature>
<gene>
    <name evidence="5" type="ORF">SAMN06265350_101421</name>
</gene>
<protein>
    <recommendedName>
        <fullName evidence="4">Calcineurin-like phosphoesterase domain-containing protein</fullName>
    </recommendedName>
</protein>
<dbReference type="CDD" id="cd07385">
    <property type="entry name" value="MPP_YkuE_C"/>
    <property type="match status" value="1"/>
</dbReference>
<dbReference type="OrthoDB" id="9780884at2"/>
<dbReference type="InterPro" id="IPR004843">
    <property type="entry name" value="Calcineurin-like_PHP"/>
</dbReference>
<feature type="transmembrane region" description="Helical" evidence="3">
    <location>
        <begin position="6"/>
        <end position="24"/>
    </location>
</feature>
<accession>A0A521AUX2</accession>
<keyword evidence="6" id="KW-1185">Reference proteome</keyword>
<dbReference type="InterPro" id="IPR051158">
    <property type="entry name" value="Metallophosphoesterase_sf"/>
</dbReference>
<evidence type="ECO:0000259" key="4">
    <source>
        <dbReference type="Pfam" id="PF00149"/>
    </source>
</evidence>
<evidence type="ECO:0000313" key="5">
    <source>
        <dbReference type="EMBL" id="SMO38595.1"/>
    </source>
</evidence>
<proteinExistence type="predicted"/>
<evidence type="ECO:0000256" key="1">
    <source>
        <dbReference type="ARBA" id="ARBA00022723"/>
    </source>
</evidence>
<evidence type="ECO:0000256" key="3">
    <source>
        <dbReference type="SAM" id="Phobius"/>
    </source>
</evidence>
<dbReference type="GO" id="GO:0009245">
    <property type="term" value="P:lipid A biosynthetic process"/>
    <property type="evidence" value="ECO:0007669"/>
    <property type="project" value="TreeGrafter"/>
</dbReference>
<keyword evidence="1" id="KW-0479">Metal-binding</keyword>
<dbReference type="InterPro" id="IPR029052">
    <property type="entry name" value="Metallo-depent_PP-like"/>
</dbReference>
<dbReference type="Pfam" id="PF00149">
    <property type="entry name" value="Metallophos"/>
    <property type="match status" value="1"/>
</dbReference>
<dbReference type="RefSeq" id="WP_142601032.1">
    <property type="nucleotide sequence ID" value="NZ_FXSZ01000001.1"/>
</dbReference>
<dbReference type="SUPFAM" id="SSF56300">
    <property type="entry name" value="Metallo-dependent phosphatases"/>
    <property type="match status" value="1"/>
</dbReference>
<evidence type="ECO:0000313" key="6">
    <source>
        <dbReference type="Proteomes" id="UP000315971"/>
    </source>
</evidence>
<name>A0A521AUX2_9SPHI</name>
<dbReference type="GO" id="GO:0016020">
    <property type="term" value="C:membrane"/>
    <property type="evidence" value="ECO:0007669"/>
    <property type="project" value="GOC"/>
</dbReference>
<dbReference type="PANTHER" id="PTHR31302:SF31">
    <property type="entry name" value="PHOSPHODIESTERASE YAEI"/>
    <property type="match status" value="1"/>
</dbReference>
<organism evidence="5 6">
    <name type="scientific">Solitalea koreensis</name>
    <dbReference type="NCBI Taxonomy" id="543615"/>
    <lineage>
        <taxon>Bacteria</taxon>
        <taxon>Pseudomonadati</taxon>
        <taxon>Bacteroidota</taxon>
        <taxon>Sphingobacteriia</taxon>
        <taxon>Sphingobacteriales</taxon>
        <taxon>Sphingobacteriaceae</taxon>
        <taxon>Solitalea</taxon>
    </lineage>
</organism>
<keyword evidence="2" id="KW-0378">Hydrolase</keyword>
<dbReference type="GO" id="GO:0008758">
    <property type="term" value="F:UDP-2,3-diacylglucosamine hydrolase activity"/>
    <property type="evidence" value="ECO:0007669"/>
    <property type="project" value="TreeGrafter"/>
</dbReference>
<dbReference type="GO" id="GO:0046872">
    <property type="term" value="F:metal ion binding"/>
    <property type="evidence" value="ECO:0007669"/>
    <property type="project" value="UniProtKB-KW"/>
</dbReference>
<dbReference type="AlphaFoldDB" id="A0A521AUX2"/>
<dbReference type="EMBL" id="FXSZ01000001">
    <property type="protein sequence ID" value="SMO38595.1"/>
    <property type="molecule type" value="Genomic_DNA"/>
</dbReference>
<keyword evidence="3" id="KW-0812">Transmembrane</keyword>
<dbReference type="PANTHER" id="PTHR31302">
    <property type="entry name" value="TRANSMEMBRANE PROTEIN WITH METALLOPHOSPHOESTERASE DOMAIN-RELATED"/>
    <property type="match status" value="1"/>
</dbReference>
<feature type="domain" description="Calcineurin-like phosphoesterase" evidence="4">
    <location>
        <begin position="195"/>
        <end position="376"/>
    </location>
</feature>
<evidence type="ECO:0000256" key="2">
    <source>
        <dbReference type="ARBA" id="ARBA00022801"/>
    </source>
</evidence>
<sequence>MSSGRIIFLITFFLTLLLIDLYVFQAYKASFQDNSTKKKKRRNRIYWTVSLTTFTAAALVTFLNVHHVLRTIVLVLFMLLNFSKLFAVPILLFDDLRRGLFIGVKKIRDLFSTASEIAHRDPQDEIDQEAERETEEIELAPHSLSRSQFLSRAALISASIPFATMSFGIIDGVYDYKVKRVKLRLPNLPKSFEGLKIGQISDIHSGSFYSKKAVNGGIDLLLAEKPDAVFFTGDLVNEQTDEVRDYMDIFSRVKTPLGVYSTLGNHDYGDYKQWASPQAKKQNLDDLKQVHKRMGWDLLMNEHRFIEQGGDKLAIIGIENWGTGRFPKYGRMDLATPGTEDAAVRLLLSHDPSHWRAQVLKDYPQIDAMFAGHTHGMQFGIQFGSFQWSPIQYVYPEWAGFYKEGNQQLYVNVGYGFLGYPGRVGIYPEITIFELTKEV</sequence>
<feature type="transmembrane region" description="Helical" evidence="3">
    <location>
        <begin position="71"/>
        <end position="93"/>
    </location>
</feature>